<gene>
    <name evidence="2" type="ORF">HHU08_00285</name>
</gene>
<sequence>MKHNCNMNRLYIQRERKIIIIIIIANIFVLTNGCFLQSITSKNMLKEAKKKTEECFLCQIAYLFIHEKSWISVEIY</sequence>
<keyword evidence="1" id="KW-1133">Transmembrane helix</keyword>
<keyword evidence="1" id="KW-0812">Transmembrane</keyword>
<keyword evidence="3" id="KW-1185">Reference proteome</keyword>
<reference evidence="2 3" key="1">
    <citation type="submission" date="2020-04" db="EMBL/GenBank/DDBJ databases">
        <title>Bacillus sp. UniB3 isolated from commercial digestive syrup.</title>
        <authorList>
            <person name="Thorat V."/>
            <person name="Kirdat K."/>
            <person name="Tiwarekar B."/>
            <person name="Yadav A."/>
        </authorList>
    </citation>
    <scope>NUCLEOTIDE SEQUENCE [LARGE SCALE GENOMIC DNA]</scope>
    <source>
        <strain evidence="2 3">UniB3</strain>
    </source>
</reference>
<protein>
    <submittedName>
        <fullName evidence="2">Uncharacterized protein</fullName>
    </submittedName>
</protein>
<comment type="caution">
    <text evidence="2">The sequence shown here is derived from an EMBL/GenBank/DDBJ whole genome shotgun (WGS) entry which is preliminary data.</text>
</comment>
<accession>A0A7Y0K4T2</accession>
<proteinExistence type="predicted"/>
<feature type="transmembrane region" description="Helical" evidence="1">
    <location>
        <begin position="18"/>
        <end position="39"/>
    </location>
</feature>
<evidence type="ECO:0000313" key="2">
    <source>
        <dbReference type="EMBL" id="NMO75502.1"/>
    </source>
</evidence>
<dbReference type="Proteomes" id="UP000588491">
    <property type="component" value="Unassembled WGS sequence"/>
</dbReference>
<dbReference type="EMBL" id="JABBPK010000001">
    <property type="protein sequence ID" value="NMO75502.1"/>
    <property type="molecule type" value="Genomic_DNA"/>
</dbReference>
<evidence type="ECO:0000256" key="1">
    <source>
        <dbReference type="SAM" id="Phobius"/>
    </source>
</evidence>
<keyword evidence="1" id="KW-0472">Membrane</keyword>
<dbReference type="AlphaFoldDB" id="A0A7Y0K4T2"/>
<evidence type="ECO:0000313" key="3">
    <source>
        <dbReference type="Proteomes" id="UP000588491"/>
    </source>
</evidence>
<name>A0A7Y0K4T2_9BACI</name>
<organism evidence="2 3">
    <name type="scientific">Niallia alba</name>
    <dbReference type="NCBI Taxonomy" id="2729105"/>
    <lineage>
        <taxon>Bacteria</taxon>
        <taxon>Bacillati</taxon>
        <taxon>Bacillota</taxon>
        <taxon>Bacilli</taxon>
        <taxon>Bacillales</taxon>
        <taxon>Bacillaceae</taxon>
        <taxon>Niallia</taxon>
    </lineage>
</organism>